<gene>
    <name evidence="2" type="ORF">HJC23_012830</name>
</gene>
<dbReference type="EMBL" id="JABMIG020000330">
    <property type="protein sequence ID" value="KAL3781046.1"/>
    <property type="molecule type" value="Genomic_DNA"/>
</dbReference>
<sequence>MIMVNSSIRNIRNLLLAIGVATSTDRVSGTTDSAFIVIPKVVPTIKSTRSRAPLCSTITLKKSVESILFSPLPFLRLSNDPNRNQINNTPAKSTNTGPKNESTLRNEFSRTIRVTKWFSSMGGSGLTSNRSSSTKSVSLNISATEPEREALATRFRLSKIISLTADLVVQPAFGMEGGGRNEENCCIEARGTVSAQVKQTCVRTNEDFDVDLEFNFDTTLKAMAATNAAVAPMSEGEIEALNAAAILDDRSGRSKKKKGGKRQNEKRVKGIKGGQSTAIDALGMEQLQNILMEYEVTSDIIEDESCFCMDGIVDVGEIVSQMFRSKLDPYPKKPGSNPVKYTFTF</sequence>
<feature type="region of interest" description="Disordered" evidence="1">
    <location>
        <begin position="80"/>
        <end position="104"/>
    </location>
</feature>
<dbReference type="AlphaFoldDB" id="A0ABD3NZS8"/>
<accession>A0ABD3NZS8</accession>
<feature type="compositionally biased region" description="Polar residues" evidence="1">
    <location>
        <begin position="80"/>
        <end position="101"/>
    </location>
</feature>
<evidence type="ECO:0000256" key="1">
    <source>
        <dbReference type="SAM" id="MobiDB-lite"/>
    </source>
</evidence>
<feature type="region of interest" description="Disordered" evidence="1">
    <location>
        <begin position="251"/>
        <end position="270"/>
    </location>
</feature>
<protein>
    <recommendedName>
        <fullName evidence="4">Plastid lipid-associated protein/fibrillin conserved domain-containing protein</fullName>
    </recommendedName>
</protein>
<evidence type="ECO:0008006" key="4">
    <source>
        <dbReference type="Google" id="ProtNLM"/>
    </source>
</evidence>
<evidence type="ECO:0000313" key="3">
    <source>
        <dbReference type="Proteomes" id="UP001516023"/>
    </source>
</evidence>
<dbReference type="Proteomes" id="UP001516023">
    <property type="component" value="Unassembled WGS sequence"/>
</dbReference>
<name>A0ABD3NZS8_9STRA</name>
<reference evidence="2 3" key="1">
    <citation type="journal article" date="2020" name="G3 (Bethesda)">
        <title>Improved Reference Genome for Cyclotella cryptica CCMP332, a Model for Cell Wall Morphogenesis, Salinity Adaptation, and Lipid Production in Diatoms (Bacillariophyta).</title>
        <authorList>
            <person name="Roberts W.R."/>
            <person name="Downey K.M."/>
            <person name="Ruck E.C."/>
            <person name="Traller J.C."/>
            <person name="Alverson A.J."/>
        </authorList>
    </citation>
    <scope>NUCLEOTIDE SEQUENCE [LARGE SCALE GENOMIC DNA]</scope>
    <source>
        <strain evidence="2 3">CCMP332</strain>
    </source>
</reference>
<organism evidence="2 3">
    <name type="scientific">Cyclotella cryptica</name>
    <dbReference type="NCBI Taxonomy" id="29204"/>
    <lineage>
        <taxon>Eukaryota</taxon>
        <taxon>Sar</taxon>
        <taxon>Stramenopiles</taxon>
        <taxon>Ochrophyta</taxon>
        <taxon>Bacillariophyta</taxon>
        <taxon>Coscinodiscophyceae</taxon>
        <taxon>Thalassiosirophycidae</taxon>
        <taxon>Stephanodiscales</taxon>
        <taxon>Stephanodiscaceae</taxon>
        <taxon>Cyclotella</taxon>
    </lineage>
</organism>
<evidence type="ECO:0000313" key="2">
    <source>
        <dbReference type="EMBL" id="KAL3781046.1"/>
    </source>
</evidence>
<proteinExistence type="predicted"/>
<keyword evidence="3" id="KW-1185">Reference proteome</keyword>
<comment type="caution">
    <text evidence="2">The sequence shown here is derived from an EMBL/GenBank/DDBJ whole genome shotgun (WGS) entry which is preliminary data.</text>
</comment>